<evidence type="ECO:0000313" key="6">
    <source>
        <dbReference type="EMBL" id="PRP92187.1"/>
    </source>
</evidence>
<evidence type="ECO:0000256" key="1">
    <source>
        <dbReference type="ARBA" id="ARBA00001917"/>
    </source>
</evidence>
<accession>A0A2S9XH77</accession>
<name>A0A2S9XH77_9BACT</name>
<comment type="caution">
    <text evidence="6">The sequence shown here is derived from an EMBL/GenBank/DDBJ whole genome shotgun (WGS) entry which is preliminary data.</text>
</comment>
<comment type="similarity">
    <text evidence="4">Belongs to the flavoredoxin family.</text>
</comment>
<dbReference type="GO" id="GO:0010181">
    <property type="term" value="F:FMN binding"/>
    <property type="evidence" value="ECO:0007669"/>
    <property type="project" value="InterPro"/>
</dbReference>
<organism evidence="6 7">
    <name type="scientific">Enhygromyxa salina</name>
    <dbReference type="NCBI Taxonomy" id="215803"/>
    <lineage>
        <taxon>Bacteria</taxon>
        <taxon>Pseudomonadati</taxon>
        <taxon>Myxococcota</taxon>
        <taxon>Polyangia</taxon>
        <taxon>Nannocystales</taxon>
        <taxon>Nannocystaceae</taxon>
        <taxon>Enhygromyxa</taxon>
    </lineage>
</organism>
<dbReference type="RefSeq" id="WP_106394369.1">
    <property type="nucleotide sequence ID" value="NZ_PVNK01000221.1"/>
</dbReference>
<evidence type="ECO:0000313" key="7">
    <source>
        <dbReference type="Proteomes" id="UP000237968"/>
    </source>
</evidence>
<proteinExistence type="inferred from homology"/>
<dbReference type="GO" id="GO:0016646">
    <property type="term" value="F:oxidoreductase activity, acting on the CH-NH group of donors, NAD or NADP as acceptor"/>
    <property type="evidence" value="ECO:0007669"/>
    <property type="project" value="UniProtKB-ARBA"/>
</dbReference>
<dbReference type="OrthoDB" id="9794638at2"/>
<dbReference type="InterPro" id="IPR012349">
    <property type="entry name" value="Split_barrel_FMN-bd"/>
</dbReference>
<dbReference type="Pfam" id="PF01613">
    <property type="entry name" value="Flavin_Reduct"/>
    <property type="match status" value="1"/>
</dbReference>
<gene>
    <name evidence="6" type="ORF">ENSA5_51360</name>
</gene>
<dbReference type="PANTHER" id="PTHR33798">
    <property type="entry name" value="FLAVOPROTEIN OXYGENASE"/>
    <property type="match status" value="1"/>
</dbReference>
<dbReference type="EMBL" id="PVNK01000221">
    <property type="protein sequence ID" value="PRP92187.1"/>
    <property type="molecule type" value="Genomic_DNA"/>
</dbReference>
<keyword evidence="2" id="KW-0285">Flavoprotein</keyword>
<evidence type="ECO:0000256" key="2">
    <source>
        <dbReference type="ARBA" id="ARBA00022630"/>
    </source>
</evidence>
<evidence type="ECO:0000259" key="5">
    <source>
        <dbReference type="SMART" id="SM00903"/>
    </source>
</evidence>
<evidence type="ECO:0000256" key="3">
    <source>
        <dbReference type="ARBA" id="ARBA00022643"/>
    </source>
</evidence>
<dbReference type="SUPFAM" id="SSF50475">
    <property type="entry name" value="FMN-binding split barrel"/>
    <property type="match status" value="1"/>
</dbReference>
<dbReference type="SMART" id="SM00903">
    <property type="entry name" value="Flavin_Reduct"/>
    <property type="match status" value="1"/>
</dbReference>
<reference evidence="6 7" key="1">
    <citation type="submission" date="2018-03" db="EMBL/GenBank/DDBJ databases">
        <title>Draft Genome Sequences of the Obligatory Marine Myxobacteria Enhygromyxa salina SWB005.</title>
        <authorList>
            <person name="Poehlein A."/>
            <person name="Moghaddam J.A."/>
            <person name="Harms H."/>
            <person name="Alanjari M."/>
            <person name="Koenig G.M."/>
            <person name="Daniel R."/>
            <person name="Schaeberle T.F."/>
        </authorList>
    </citation>
    <scope>NUCLEOTIDE SEQUENCE [LARGE SCALE GENOMIC DNA]</scope>
    <source>
        <strain evidence="6 7">SWB005</strain>
    </source>
</reference>
<dbReference type="Gene3D" id="2.30.110.10">
    <property type="entry name" value="Electron Transport, Fmn-binding Protein, Chain A"/>
    <property type="match status" value="1"/>
</dbReference>
<feature type="domain" description="Flavin reductase like" evidence="5">
    <location>
        <begin position="22"/>
        <end position="180"/>
    </location>
</feature>
<keyword evidence="7" id="KW-1185">Reference proteome</keyword>
<dbReference type="PANTHER" id="PTHR33798:SF5">
    <property type="entry name" value="FLAVIN REDUCTASE LIKE DOMAIN-CONTAINING PROTEIN"/>
    <property type="match status" value="1"/>
</dbReference>
<keyword evidence="3" id="KW-0288">FMN</keyword>
<dbReference type="InterPro" id="IPR002563">
    <property type="entry name" value="Flavin_Rdtase-like_dom"/>
</dbReference>
<dbReference type="AlphaFoldDB" id="A0A2S9XH77"/>
<evidence type="ECO:0000256" key="4">
    <source>
        <dbReference type="ARBA" id="ARBA00038054"/>
    </source>
</evidence>
<comment type="cofactor">
    <cofactor evidence="1">
        <name>FMN</name>
        <dbReference type="ChEBI" id="CHEBI:58210"/>
    </cofactor>
</comment>
<protein>
    <submittedName>
        <fullName evidence="6">Flavin reductase like domain protein</fullName>
    </submittedName>
</protein>
<sequence length="216" mass="22973">MTHELPAADLSARDSYRLMTDLVTPRPIAWVSTVDGEGRRNLAPFSYYQGVCSDPPTIVLGVGWLADGRPKHTLANVLETGELTINHVSEGVQDAMNASSAAYAREVSEWDACGIEAAPAVAVTPARVAAARGGFECRLTHAIPLGETRHGTPSSTLIIAEVVHVWLADGLLERDERGRLLAIDPAKLGAVGRLGGLSYTTTAGHFELPRPTTPSK</sequence>
<dbReference type="Proteomes" id="UP000237968">
    <property type="component" value="Unassembled WGS sequence"/>
</dbReference>